<sequence>MTVVLLHEQQLVPQQIVQDIEHNKITVALTKIRQQAEKSGELPTAWLLNTADALENNDWSILSQGFINMDFIGRDGYFLIVAPYQINRQCTSEVTLSALYGKIHDNSYPSLEQLESLVQKKFGTLKQKVTRNLSFTEIASCGNVSGESGEAFIVPNGWAFPNSIYGPALNNAGEQKRRFLGSSYECIRKVFEPETANLLLAPLDDKVNSEYNRHVDTQVHEAGHASGLGFNFKDQQNFFQNYTYAGVEEWRADSLGFEFAAGILPAEQAGKLVAVNFCIRFGLDAHRLGGIEKDVDVYASLISLEHLFQNDAIYITNSGQLSLRNLSYPGLLQAVESHRTQALSLTRRELNLESTTGLFSLYTVDIHPSTQSVFQGLIRERCQGIWAQLK</sequence>
<protein>
    <recommendedName>
        <fullName evidence="2">McnG protein</fullName>
    </recommendedName>
</protein>
<evidence type="ECO:0000313" key="1">
    <source>
        <dbReference type="EMBL" id="NER26109.1"/>
    </source>
</evidence>
<dbReference type="AlphaFoldDB" id="A0A6B3MZ43"/>
<reference evidence="1" key="1">
    <citation type="submission" date="2019-11" db="EMBL/GenBank/DDBJ databases">
        <title>Genomic insights into an expanded diversity of filamentous marine cyanobacteria reveals the extraordinary biosynthetic potential of Moorea and Okeania.</title>
        <authorList>
            <person name="Ferreira Leao T."/>
            <person name="Wang M."/>
            <person name="Moss N."/>
            <person name="Da Silva R."/>
            <person name="Sanders J."/>
            <person name="Nurk S."/>
            <person name="Gurevich A."/>
            <person name="Humphrey G."/>
            <person name="Reher R."/>
            <person name="Zhu Q."/>
            <person name="Belda-Ferre P."/>
            <person name="Glukhov E."/>
            <person name="Rex R."/>
            <person name="Dorrestein P.C."/>
            <person name="Knight R."/>
            <person name="Pevzner P."/>
            <person name="Gerwick W.H."/>
            <person name="Gerwick L."/>
        </authorList>
    </citation>
    <scope>NUCLEOTIDE SEQUENCE</scope>
    <source>
        <strain evidence="1">SIO1C4</strain>
    </source>
</reference>
<accession>A0A6B3MZ43</accession>
<organism evidence="1">
    <name type="scientific">Symploca sp. SIO1C4</name>
    <dbReference type="NCBI Taxonomy" id="2607765"/>
    <lineage>
        <taxon>Bacteria</taxon>
        <taxon>Bacillati</taxon>
        <taxon>Cyanobacteriota</taxon>
        <taxon>Cyanophyceae</taxon>
        <taxon>Coleofasciculales</taxon>
        <taxon>Coleofasciculaceae</taxon>
        <taxon>Symploca</taxon>
    </lineage>
</organism>
<name>A0A6B3MZ43_9CYAN</name>
<comment type="caution">
    <text evidence="1">The sequence shown here is derived from an EMBL/GenBank/DDBJ whole genome shotgun (WGS) entry which is preliminary data.</text>
</comment>
<dbReference type="InterPro" id="IPR046056">
    <property type="entry name" value="DUF6014"/>
</dbReference>
<gene>
    <name evidence="1" type="ORF">F6J89_00120</name>
</gene>
<evidence type="ECO:0008006" key="2">
    <source>
        <dbReference type="Google" id="ProtNLM"/>
    </source>
</evidence>
<dbReference type="EMBL" id="JAAHFQ010000002">
    <property type="protein sequence ID" value="NER26109.1"/>
    <property type="molecule type" value="Genomic_DNA"/>
</dbReference>
<dbReference type="Pfam" id="PF19477">
    <property type="entry name" value="DUF6014"/>
    <property type="match status" value="1"/>
</dbReference>
<proteinExistence type="predicted"/>